<dbReference type="GO" id="GO:0005524">
    <property type="term" value="F:ATP binding"/>
    <property type="evidence" value="ECO:0007669"/>
    <property type="project" value="UniProtKB-KW"/>
</dbReference>
<comment type="caution">
    <text evidence="8">The sequence shown here is derived from an EMBL/GenBank/DDBJ whole genome shotgun (WGS) entry which is preliminary data.</text>
</comment>
<evidence type="ECO:0000256" key="4">
    <source>
        <dbReference type="ARBA" id="ARBA00022840"/>
    </source>
</evidence>
<dbReference type="SMART" id="SM00220">
    <property type="entry name" value="S_TKc"/>
    <property type="match status" value="1"/>
</dbReference>
<evidence type="ECO:0000313" key="8">
    <source>
        <dbReference type="EMBL" id="KAG8363472.1"/>
    </source>
</evidence>
<evidence type="ECO:0000259" key="7">
    <source>
        <dbReference type="PROSITE" id="PS50011"/>
    </source>
</evidence>
<name>A0AAV6W528_9LAMI</name>
<dbReference type="Proteomes" id="UP000826271">
    <property type="component" value="Unassembled WGS sequence"/>
</dbReference>
<dbReference type="InterPro" id="IPR000719">
    <property type="entry name" value="Prot_kinase_dom"/>
</dbReference>
<dbReference type="GO" id="GO:0030247">
    <property type="term" value="F:polysaccharide binding"/>
    <property type="evidence" value="ECO:0007669"/>
    <property type="project" value="InterPro"/>
</dbReference>
<feature type="region of interest" description="Disordered" evidence="5">
    <location>
        <begin position="1"/>
        <end position="36"/>
    </location>
</feature>
<gene>
    <name evidence="8" type="ORF">BUALT_Bualt19G0026000</name>
</gene>
<evidence type="ECO:0000256" key="5">
    <source>
        <dbReference type="SAM" id="MobiDB-lite"/>
    </source>
</evidence>
<keyword evidence="9" id="KW-1185">Reference proteome</keyword>
<evidence type="ECO:0000256" key="2">
    <source>
        <dbReference type="ARBA" id="ARBA00022729"/>
    </source>
</evidence>
<keyword evidence="4" id="KW-0067">ATP-binding</keyword>
<dbReference type="AlphaFoldDB" id="A0AAV6W528"/>
<evidence type="ECO:0000256" key="3">
    <source>
        <dbReference type="ARBA" id="ARBA00022741"/>
    </source>
</evidence>
<keyword evidence="6" id="KW-0812">Transmembrane</keyword>
<dbReference type="Gene3D" id="3.30.200.20">
    <property type="entry name" value="Phosphorylase Kinase, domain 1"/>
    <property type="match status" value="1"/>
</dbReference>
<protein>
    <recommendedName>
        <fullName evidence="7">Protein kinase domain-containing protein</fullName>
    </recommendedName>
</protein>
<sequence length="723" mass="79424">MLVASLPSPNSVTPANSTTPVGTNASHSTDQSSSLHSFQWPPLPPYSFLLSNPSTIVTGCVCLHTPTIMSLVVHLFLYTSFVIQLTTAHSFRPRHFNGIGMVASTAVVTTVPANHEQDQARTQNPIKCGDLQIPFPFHLNATSCIDTLSDAFCLSCVNSSLLFLNIASESYRVLHFFPDGVLVDLPNTSLCRQYNDLNSFAFSGNEYFGISTDNVLDLYDCEDSSLCKTDCEKTVLMPGCDGQARGYPSCCYPLSDRSAWRPGDNSLSHFSKFGCRGFSSWVTIPGSRIGKRGVKLEWAVPRNLTRATCAVNAIVLNATSVTSGIRCQCPDGFVGDGFSSGVGCLKSCLKDGKEVHGNDCYQNNNARKKRIIIAGVLTSTLTVVSLTLLFCLLKRPNKFVSDQTHHQSATLSRKACTSRLFTYHELEEATNGFEDGQKIVDGTKTTLYAGVLMGGSHVAVQRVVCESERDLIRVLFRVEALCALSHRNMARVIGWSIDSGYTPLVVYAYPGNGTFKEHLNRARDQNIPLDWYRRLNIAAETASVLAFLHHEISPPIFHHDLQSGCIFLDVDFSVKLAGFDLHESFSSRDKFEGPHCRKNDVYSLGVILLEIITGITMASFSTVALQKIKDGKLEEIVDPSLYYHEQPPFRKEQIEIIADLATRCLLFGADGKLGTVDVARELVHITKDSIDGSSRRGPALEETFSNSSLLQMISMSPDSIHVP</sequence>
<dbReference type="InterPro" id="IPR025287">
    <property type="entry name" value="WAK_GUB"/>
</dbReference>
<dbReference type="Pfam" id="PF13947">
    <property type="entry name" value="GUB_WAK_bind"/>
    <property type="match status" value="1"/>
</dbReference>
<keyword evidence="3" id="KW-0547">Nucleotide-binding</keyword>
<evidence type="ECO:0000313" key="9">
    <source>
        <dbReference type="Proteomes" id="UP000826271"/>
    </source>
</evidence>
<dbReference type="PANTHER" id="PTHR46008">
    <property type="entry name" value="LEAF RUST 10 DISEASE-RESISTANCE LOCUS RECEPTOR-LIKE PROTEIN KINASE-LIKE 1.4"/>
    <property type="match status" value="1"/>
</dbReference>
<dbReference type="PROSITE" id="PS50011">
    <property type="entry name" value="PROTEIN_KINASE_DOM"/>
    <property type="match status" value="1"/>
</dbReference>
<feature type="domain" description="Protein kinase" evidence="7">
    <location>
        <begin position="433"/>
        <end position="710"/>
    </location>
</feature>
<evidence type="ECO:0000256" key="1">
    <source>
        <dbReference type="ARBA" id="ARBA00004167"/>
    </source>
</evidence>
<comment type="subcellular location">
    <subcellularLocation>
        <location evidence="1">Membrane</location>
        <topology evidence="1">Single-pass membrane protein</topology>
    </subcellularLocation>
</comment>
<proteinExistence type="predicted"/>
<keyword evidence="6" id="KW-1133">Transmembrane helix</keyword>
<dbReference type="EMBL" id="WHWC01000019">
    <property type="protein sequence ID" value="KAG8363472.1"/>
    <property type="molecule type" value="Genomic_DNA"/>
</dbReference>
<accession>A0AAV6W528</accession>
<reference evidence="8" key="1">
    <citation type="submission" date="2019-10" db="EMBL/GenBank/DDBJ databases">
        <authorList>
            <person name="Zhang R."/>
            <person name="Pan Y."/>
            <person name="Wang J."/>
            <person name="Ma R."/>
            <person name="Yu S."/>
        </authorList>
    </citation>
    <scope>NUCLEOTIDE SEQUENCE</scope>
    <source>
        <strain evidence="8">LA-IB0</strain>
        <tissue evidence="8">Leaf</tissue>
    </source>
</reference>
<dbReference type="PANTHER" id="PTHR46008:SF20">
    <property type="entry name" value="PROTEIN KINASE DOMAIN-CONTAINING PROTEIN"/>
    <property type="match status" value="1"/>
</dbReference>
<dbReference type="Gene3D" id="1.10.510.10">
    <property type="entry name" value="Transferase(Phosphotransferase) domain 1"/>
    <property type="match status" value="2"/>
</dbReference>
<dbReference type="Pfam" id="PF07714">
    <property type="entry name" value="PK_Tyr_Ser-Thr"/>
    <property type="match status" value="1"/>
</dbReference>
<dbReference type="SUPFAM" id="SSF56112">
    <property type="entry name" value="Protein kinase-like (PK-like)"/>
    <property type="match status" value="1"/>
</dbReference>
<feature type="compositionally biased region" description="Polar residues" evidence="5">
    <location>
        <begin position="7"/>
        <end position="25"/>
    </location>
</feature>
<feature type="compositionally biased region" description="Low complexity" evidence="5">
    <location>
        <begin position="26"/>
        <end position="36"/>
    </location>
</feature>
<dbReference type="InterPro" id="IPR001245">
    <property type="entry name" value="Ser-Thr/Tyr_kinase_cat_dom"/>
</dbReference>
<organism evidence="8 9">
    <name type="scientific">Buddleja alternifolia</name>
    <dbReference type="NCBI Taxonomy" id="168488"/>
    <lineage>
        <taxon>Eukaryota</taxon>
        <taxon>Viridiplantae</taxon>
        <taxon>Streptophyta</taxon>
        <taxon>Embryophyta</taxon>
        <taxon>Tracheophyta</taxon>
        <taxon>Spermatophyta</taxon>
        <taxon>Magnoliopsida</taxon>
        <taxon>eudicotyledons</taxon>
        <taxon>Gunneridae</taxon>
        <taxon>Pentapetalae</taxon>
        <taxon>asterids</taxon>
        <taxon>lamiids</taxon>
        <taxon>Lamiales</taxon>
        <taxon>Scrophulariaceae</taxon>
        <taxon>Buddlejeae</taxon>
        <taxon>Buddleja</taxon>
    </lineage>
</organism>
<keyword evidence="6" id="KW-0472">Membrane</keyword>
<evidence type="ECO:0000256" key="6">
    <source>
        <dbReference type="SAM" id="Phobius"/>
    </source>
</evidence>
<dbReference type="InterPro" id="IPR011009">
    <property type="entry name" value="Kinase-like_dom_sf"/>
</dbReference>
<dbReference type="GO" id="GO:0016020">
    <property type="term" value="C:membrane"/>
    <property type="evidence" value="ECO:0007669"/>
    <property type="project" value="UniProtKB-SubCell"/>
</dbReference>
<dbReference type="GO" id="GO:0004672">
    <property type="term" value="F:protein kinase activity"/>
    <property type="evidence" value="ECO:0007669"/>
    <property type="project" value="InterPro"/>
</dbReference>
<feature type="transmembrane region" description="Helical" evidence="6">
    <location>
        <begin position="371"/>
        <end position="393"/>
    </location>
</feature>
<keyword evidence="2" id="KW-0732">Signal</keyword>